<keyword evidence="3" id="KW-0862">Zinc</keyword>
<feature type="compositionally biased region" description="Basic residues" evidence="5">
    <location>
        <begin position="479"/>
        <end position="492"/>
    </location>
</feature>
<dbReference type="Gene3D" id="3.30.160.60">
    <property type="entry name" value="Classic Zinc Finger"/>
    <property type="match status" value="1"/>
</dbReference>
<dbReference type="EMBL" id="PJQD01000009">
    <property type="protein sequence ID" value="POY75882.1"/>
    <property type="molecule type" value="Genomic_DNA"/>
</dbReference>
<comment type="caution">
    <text evidence="7">The sequence shown here is derived from an EMBL/GenBank/DDBJ whole genome shotgun (WGS) entry which is preliminary data.</text>
</comment>
<evidence type="ECO:0000256" key="4">
    <source>
        <dbReference type="PROSITE-ProRule" id="PRU00042"/>
    </source>
</evidence>
<protein>
    <recommendedName>
        <fullName evidence="6">C2H2-type domain-containing protein</fullName>
    </recommendedName>
</protein>
<feature type="compositionally biased region" description="Acidic residues" evidence="5">
    <location>
        <begin position="672"/>
        <end position="684"/>
    </location>
</feature>
<dbReference type="STRING" id="741276.A0A2S5BGI9"/>
<keyword evidence="8" id="KW-1185">Reference proteome</keyword>
<evidence type="ECO:0000256" key="2">
    <source>
        <dbReference type="ARBA" id="ARBA00022771"/>
    </source>
</evidence>
<dbReference type="GO" id="GO:0008270">
    <property type="term" value="F:zinc ion binding"/>
    <property type="evidence" value="ECO:0007669"/>
    <property type="project" value="UniProtKB-KW"/>
</dbReference>
<evidence type="ECO:0000313" key="7">
    <source>
        <dbReference type="EMBL" id="POY75882.1"/>
    </source>
</evidence>
<dbReference type="GO" id="GO:0000978">
    <property type="term" value="F:RNA polymerase II cis-regulatory region sequence-specific DNA binding"/>
    <property type="evidence" value="ECO:0007669"/>
    <property type="project" value="TreeGrafter"/>
</dbReference>
<dbReference type="OrthoDB" id="8117402at2759"/>
<feature type="domain" description="C2H2-type" evidence="6">
    <location>
        <begin position="586"/>
        <end position="615"/>
    </location>
</feature>
<dbReference type="AlphaFoldDB" id="A0A2S5BGI9"/>
<organism evidence="7 8">
    <name type="scientific">Rhodotorula taiwanensis</name>
    <dbReference type="NCBI Taxonomy" id="741276"/>
    <lineage>
        <taxon>Eukaryota</taxon>
        <taxon>Fungi</taxon>
        <taxon>Dikarya</taxon>
        <taxon>Basidiomycota</taxon>
        <taxon>Pucciniomycotina</taxon>
        <taxon>Microbotryomycetes</taxon>
        <taxon>Sporidiobolales</taxon>
        <taxon>Sporidiobolaceae</taxon>
        <taxon>Rhodotorula</taxon>
    </lineage>
</organism>
<reference evidence="7 8" key="1">
    <citation type="journal article" date="2018" name="Front. Microbiol.">
        <title>Prospects for Fungal Bioremediation of Acidic Radioactive Waste Sites: Characterization and Genome Sequence of Rhodotorula taiwanensis MD1149.</title>
        <authorList>
            <person name="Tkavc R."/>
            <person name="Matrosova V.Y."/>
            <person name="Grichenko O.E."/>
            <person name="Gostincar C."/>
            <person name="Volpe R.P."/>
            <person name="Klimenkova P."/>
            <person name="Gaidamakova E.K."/>
            <person name="Zhou C.E."/>
            <person name="Stewart B.J."/>
            <person name="Lyman M.G."/>
            <person name="Malfatti S.A."/>
            <person name="Rubinfeld B."/>
            <person name="Courtot M."/>
            <person name="Singh J."/>
            <person name="Dalgard C.L."/>
            <person name="Hamilton T."/>
            <person name="Frey K.G."/>
            <person name="Gunde-Cimerman N."/>
            <person name="Dugan L."/>
            <person name="Daly M.J."/>
        </authorList>
    </citation>
    <scope>NUCLEOTIDE SEQUENCE [LARGE SCALE GENOMIC DNA]</scope>
    <source>
        <strain evidence="7 8">MD1149</strain>
    </source>
</reference>
<keyword evidence="1" id="KW-0479">Metal-binding</keyword>
<feature type="region of interest" description="Disordered" evidence="5">
    <location>
        <begin position="646"/>
        <end position="716"/>
    </location>
</feature>
<dbReference type="InterPro" id="IPR036236">
    <property type="entry name" value="Znf_C2H2_sf"/>
</dbReference>
<feature type="domain" description="C2H2-type" evidence="6">
    <location>
        <begin position="616"/>
        <end position="639"/>
    </location>
</feature>
<dbReference type="SMART" id="SM00355">
    <property type="entry name" value="ZnF_C2H2"/>
    <property type="match status" value="2"/>
</dbReference>
<evidence type="ECO:0000256" key="3">
    <source>
        <dbReference type="ARBA" id="ARBA00022833"/>
    </source>
</evidence>
<feature type="region of interest" description="Disordered" evidence="5">
    <location>
        <begin position="552"/>
        <end position="590"/>
    </location>
</feature>
<feature type="compositionally biased region" description="Low complexity" evidence="5">
    <location>
        <begin position="465"/>
        <end position="478"/>
    </location>
</feature>
<feature type="compositionally biased region" description="Basic and acidic residues" evidence="5">
    <location>
        <begin position="568"/>
        <end position="584"/>
    </location>
</feature>
<gene>
    <name evidence="7" type="ORF">BMF94_0965</name>
</gene>
<dbReference type="InterPro" id="IPR013087">
    <property type="entry name" value="Znf_C2H2_type"/>
</dbReference>
<dbReference type="PROSITE" id="PS50157">
    <property type="entry name" value="ZINC_FINGER_C2H2_2"/>
    <property type="match status" value="2"/>
</dbReference>
<keyword evidence="2 4" id="KW-0863">Zinc-finger</keyword>
<evidence type="ECO:0000313" key="8">
    <source>
        <dbReference type="Proteomes" id="UP000237144"/>
    </source>
</evidence>
<sequence length="716" mass="75658">MLSLDTRMVVDGSAVSMSVPPTSYSPVTPTDLTRAFEYDVGLSPVVAMHESGIKHEARSSSCEEDASLGEFDFGHDLPALSVGDSCSPATSPASSWIDDAHSAATPDPPAFDLVATTGSWDDQLSAGFAAPLDKDRRRWWATETVTDSEKAWASQHMSNMERSTSSIFGAMPEMPHSVIGAGVLSANSVGVGANPSAPTGPLVFDFDRQGALLCADGVEIRADLTANFDHGETGVSAVLPEPTTMLAPVIAAPAMLGADRADRLPGVPLPFDSNFGPLSDLSLDAYMANYGQFGRRDGTSPVLESRRQPVPGFRHPNGAAQQHRAEQQQQQQLFYQQQLFAPAGSFHAPPPPPAFGTPVPTVGVASAPNPGYVPVQFTTATGATYAVAIPIAASNQAAAIETPHGTYYFVPSPPAPSPSLPTPTQAPLGVMQTPPAAEAPLPPYSEAVMALPPLSLQPTESDFDATSPPAANTGANAAKKARPAPRRPRKATAKTAKQRSVSRDLDEPVEAAGVEPAKSDSFQLPQGPSAAQIAAENAAKAAARVAALGPTHKIRLPVGQGKRGSTKRKADSDNSGSNKKDQSRRFNCPHPGCGRGFARNFNMQSHYKSHLGVREYDCPWCTKKFSRRHDRARHCTGVHDAVVDREGNITGPHPVVNKNATNDDVASLGHADDDEDDIDAEGDYDYEHYNTNAFASPEERDSYGRGSIASVSAHLG</sequence>
<evidence type="ECO:0000259" key="6">
    <source>
        <dbReference type="PROSITE" id="PS50157"/>
    </source>
</evidence>
<dbReference type="SUPFAM" id="SSF57667">
    <property type="entry name" value="beta-beta-alpha zinc fingers"/>
    <property type="match status" value="1"/>
</dbReference>
<feature type="region of interest" description="Disordered" evidence="5">
    <location>
        <begin position="456"/>
        <end position="529"/>
    </location>
</feature>
<dbReference type="PANTHER" id="PTHR23235:SF120">
    <property type="entry name" value="KRUPPEL-LIKE FACTOR 15"/>
    <property type="match status" value="1"/>
</dbReference>
<dbReference type="PROSITE" id="PS00028">
    <property type="entry name" value="ZINC_FINGER_C2H2_1"/>
    <property type="match status" value="2"/>
</dbReference>
<feature type="region of interest" description="Disordered" evidence="5">
    <location>
        <begin position="415"/>
        <end position="439"/>
    </location>
</feature>
<accession>A0A2S5BGI9</accession>
<name>A0A2S5BGI9_9BASI</name>
<evidence type="ECO:0000256" key="1">
    <source>
        <dbReference type="ARBA" id="ARBA00022723"/>
    </source>
</evidence>
<dbReference type="Proteomes" id="UP000237144">
    <property type="component" value="Unassembled WGS sequence"/>
</dbReference>
<evidence type="ECO:0000256" key="5">
    <source>
        <dbReference type="SAM" id="MobiDB-lite"/>
    </source>
</evidence>
<dbReference type="PANTHER" id="PTHR23235">
    <property type="entry name" value="KRUEPPEL-LIKE TRANSCRIPTION FACTOR"/>
    <property type="match status" value="1"/>
</dbReference>
<dbReference type="GO" id="GO:0000981">
    <property type="term" value="F:DNA-binding transcription factor activity, RNA polymerase II-specific"/>
    <property type="evidence" value="ECO:0007669"/>
    <property type="project" value="TreeGrafter"/>
</dbReference>
<proteinExistence type="predicted"/>